<gene>
    <name evidence="1" type="ORF">EG850_10920</name>
</gene>
<proteinExistence type="predicted"/>
<organism evidence="1 2">
    <name type="scientific">Gulosibacter macacae</name>
    <dbReference type="NCBI Taxonomy" id="2488791"/>
    <lineage>
        <taxon>Bacteria</taxon>
        <taxon>Bacillati</taxon>
        <taxon>Actinomycetota</taxon>
        <taxon>Actinomycetes</taxon>
        <taxon>Micrococcales</taxon>
        <taxon>Microbacteriaceae</taxon>
        <taxon>Gulosibacter</taxon>
    </lineage>
</organism>
<dbReference type="OrthoDB" id="8210007at2"/>
<dbReference type="AlphaFoldDB" id="A0A3P3VYZ5"/>
<dbReference type="RefSeq" id="WP_124973406.1">
    <property type="nucleotide sequence ID" value="NZ_RQVS01000014.1"/>
</dbReference>
<comment type="caution">
    <text evidence="1">The sequence shown here is derived from an EMBL/GenBank/DDBJ whole genome shotgun (WGS) entry which is preliminary data.</text>
</comment>
<evidence type="ECO:0000313" key="2">
    <source>
        <dbReference type="Proteomes" id="UP000274391"/>
    </source>
</evidence>
<protein>
    <submittedName>
        <fullName evidence="1">Uncharacterized protein</fullName>
    </submittedName>
</protein>
<keyword evidence="2" id="KW-1185">Reference proteome</keyword>
<accession>A0A3P3VYZ5</accession>
<sequence>MTSLDTAGLSRKLRSTYPGRDWRGRCQQLVWNVVWLTGTPQHDIATYPDARAAYRASKIVSRDPSGAPVGACHWWWEPEPYGHVAIELGDNDVWMASGHVDDGHGDGLGVIGVREYTRRTGFTYLGWSVDNGINKITLSSGLTPAIKSQEGFLMALTEEQQKRMLKQSDLDAYARDKIMLPVLSRVEQRTFESLKLTREQSALIREQNALLTRIADALEK</sequence>
<dbReference type="Proteomes" id="UP000274391">
    <property type="component" value="Unassembled WGS sequence"/>
</dbReference>
<dbReference type="EMBL" id="RQVS01000014">
    <property type="protein sequence ID" value="RRJ85893.1"/>
    <property type="molecule type" value="Genomic_DNA"/>
</dbReference>
<reference evidence="1 2" key="1">
    <citation type="submission" date="2018-11" db="EMBL/GenBank/DDBJ databases">
        <title>YIM 102482-1 draft genome.</title>
        <authorList>
            <person name="Li G."/>
            <person name="Jiang Y."/>
        </authorList>
    </citation>
    <scope>NUCLEOTIDE SEQUENCE [LARGE SCALE GENOMIC DNA]</scope>
    <source>
        <strain evidence="1 2">YIM 102482-1</strain>
    </source>
</reference>
<name>A0A3P3VYZ5_9MICO</name>
<evidence type="ECO:0000313" key="1">
    <source>
        <dbReference type="EMBL" id="RRJ85893.1"/>
    </source>
</evidence>